<accession>A0A2G3PK07</accession>
<dbReference type="PROSITE" id="PS51201">
    <property type="entry name" value="RCK_N"/>
    <property type="match status" value="1"/>
</dbReference>
<comment type="caution">
    <text evidence="3">The sequence shown here is derived from an EMBL/GenBank/DDBJ whole genome shotgun (WGS) entry which is preliminary data.</text>
</comment>
<dbReference type="PANTHER" id="PTHR43833">
    <property type="entry name" value="POTASSIUM CHANNEL PROTEIN 2-RELATED-RELATED"/>
    <property type="match status" value="1"/>
</dbReference>
<name>A0A2G3PK07_WILMA</name>
<dbReference type="Pfam" id="PF02254">
    <property type="entry name" value="TrkA_N"/>
    <property type="match status" value="1"/>
</dbReference>
<evidence type="ECO:0000313" key="3">
    <source>
        <dbReference type="EMBL" id="PHV66158.1"/>
    </source>
</evidence>
<evidence type="ECO:0000256" key="1">
    <source>
        <dbReference type="SAM" id="Phobius"/>
    </source>
</evidence>
<organism evidence="3 4">
    <name type="scientific">Williamsia marianensis</name>
    <dbReference type="NCBI Taxonomy" id="85044"/>
    <lineage>
        <taxon>Bacteria</taxon>
        <taxon>Bacillati</taxon>
        <taxon>Actinomycetota</taxon>
        <taxon>Actinomycetes</taxon>
        <taxon>Mycobacteriales</taxon>
        <taxon>Nocardiaceae</taxon>
        <taxon>Williamsia</taxon>
    </lineage>
</organism>
<keyword evidence="1" id="KW-0812">Transmembrane</keyword>
<evidence type="ECO:0000313" key="4">
    <source>
        <dbReference type="Proteomes" id="UP000225108"/>
    </source>
</evidence>
<dbReference type="EMBL" id="PEBD01000010">
    <property type="protein sequence ID" value="PHV66158.1"/>
    <property type="molecule type" value="Genomic_DNA"/>
</dbReference>
<dbReference type="RefSeq" id="WP_099384691.1">
    <property type="nucleotide sequence ID" value="NZ_PEBD01000010.1"/>
</dbReference>
<dbReference type="PANTHER" id="PTHR43833:SF11">
    <property type="entry name" value="VOLTAGE-GATED POTASSIUM CHANNEL KCH"/>
    <property type="match status" value="1"/>
</dbReference>
<dbReference type="AlphaFoldDB" id="A0A2G3PK07"/>
<evidence type="ECO:0000259" key="2">
    <source>
        <dbReference type="PROSITE" id="PS51201"/>
    </source>
</evidence>
<dbReference type="GO" id="GO:0006813">
    <property type="term" value="P:potassium ion transport"/>
    <property type="evidence" value="ECO:0007669"/>
    <property type="project" value="InterPro"/>
</dbReference>
<dbReference type="Proteomes" id="UP000225108">
    <property type="component" value="Unassembled WGS sequence"/>
</dbReference>
<feature type="domain" description="RCK N-terminal" evidence="2">
    <location>
        <begin position="267"/>
        <end position="389"/>
    </location>
</feature>
<feature type="transmembrane region" description="Helical" evidence="1">
    <location>
        <begin position="224"/>
        <end position="247"/>
    </location>
</feature>
<dbReference type="InterPro" id="IPR036291">
    <property type="entry name" value="NAD(P)-bd_dom_sf"/>
</dbReference>
<dbReference type="SUPFAM" id="SSF51735">
    <property type="entry name" value="NAD(P)-binding Rossmann-fold domains"/>
    <property type="match status" value="1"/>
</dbReference>
<gene>
    <name evidence="3" type="ORF">CSW57_21305</name>
</gene>
<dbReference type="InterPro" id="IPR003148">
    <property type="entry name" value="RCK_N"/>
</dbReference>
<feature type="transmembrane region" description="Helical" evidence="1">
    <location>
        <begin position="170"/>
        <end position="192"/>
    </location>
</feature>
<protein>
    <submittedName>
        <fullName evidence="3">Portal protein</fullName>
    </submittedName>
</protein>
<dbReference type="Gene3D" id="3.40.50.720">
    <property type="entry name" value="NAD(P)-binding Rossmann-like Domain"/>
    <property type="match status" value="1"/>
</dbReference>
<dbReference type="InterPro" id="IPR050721">
    <property type="entry name" value="Trk_Ktr_HKT_K-transport"/>
</dbReference>
<keyword evidence="1" id="KW-0472">Membrane</keyword>
<keyword evidence="1" id="KW-1133">Transmembrane helix</keyword>
<proteinExistence type="predicted"/>
<sequence>MPDSYLVVGETILARRVCSALRERGNRVAHQFKPTDGDLRLTITGDLRGAAVLVHDDVLALRYALAIAHISPDTHLLVTIFDRTIADHLAQMLPQCDVTTPADLAAPALAGPCLDPNLIAAQQVGAQMLETRAENGRLQNSLVQLPRPAWWRRVLTSVTGLLGSHDLGTYMLLAGLTGLFAVLVADWLWLVIALHLPPLHAFNEAVRVVTTVGPATDTHGSSPYALFASVAMLVTVIFTAMFTAGVVDRILGRRLVGLIGRRVLPRSGHVVVVGLGQVGLRLCLELQALRVPVVGIERDPEAKNLRLVRSLNIPTIVGHGGDRGILKRVGVKRAMALAAVGSDDLDNVAVALAAQRVSPSIRLVIRAGEHEAIAETRSLLRLGAICDVTSLSAMYVAASMLGHKPKRVLSDRNHFYVERAAADPATSSYTKIPVSEIIDCRP</sequence>
<reference evidence="3 4" key="1">
    <citation type="submission" date="2017-10" db="EMBL/GenBank/DDBJ databases">
        <title>The draft genome sequence of Williamsia sp. BULT 1.1 isolated from the semi-arid grassland soils from South Africa.</title>
        <authorList>
            <person name="Kabwe M.H."/>
            <person name="Govender N."/>
            <person name="Mutseka Lunga P."/>
            <person name="Vikram S."/>
            <person name="Makhalanyane T.P."/>
        </authorList>
    </citation>
    <scope>NUCLEOTIDE SEQUENCE [LARGE SCALE GENOMIC DNA]</scope>
    <source>
        <strain evidence="3 4">BULT 1.1</strain>
    </source>
</reference>